<dbReference type="PANTHER" id="PTHR43708:SF1">
    <property type="entry name" value="GALACTOSE_LACTOSE METABOLISM REGULATORY PROTEIN GAL80"/>
    <property type="match status" value="1"/>
</dbReference>
<organism evidence="3">
    <name type="scientific">Bionectria ochroleuca</name>
    <name type="common">Gliocladium roseum</name>
    <dbReference type="NCBI Taxonomy" id="29856"/>
    <lineage>
        <taxon>Eukaryota</taxon>
        <taxon>Fungi</taxon>
        <taxon>Dikarya</taxon>
        <taxon>Ascomycota</taxon>
        <taxon>Pezizomycotina</taxon>
        <taxon>Sordariomycetes</taxon>
        <taxon>Hypocreomycetidae</taxon>
        <taxon>Hypocreales</taxon>
        <taxon>Bionectriaceae</taxon>
        <taxon>Clonostachys</taxon>
    </lineage>
</organism>
<feature type="domain" description="Gal80p-like C-terminal" evidence="2">
    <location>
        <begin position="142"/>
        <end position="288"/>
    </location>
</feature>
<dbReference type="InterPro" id="IPR000683">
    <property type="entry name" value="Gfo/Idh/MocA-like_OxRdtase_N"/>
</dbReference>
<accession>A0A0B7KQ00</accession>
<sequence>MTPLRVGLVGLGPVSTGPLNAGEWGIQHSIAIVNSPHLELVAVCNSTEESALKSIASHGLPSTVKAYGSMEGIASDPNVDLVAVVVHLDKHYALAKTLLQYNKDLFIEFPATPSVAQTSELADLARSRGLRTIIGSQGRCDPAVAKLRELVESNVIGDVVYSAFIGHTSLDASQGWPKAQSGALDLDSGISRLNIVFGHQIDAFISVLGTFSTIQSTFKTKEKTTRLLDAKGEVIDLSYQITSPDIILVQGVLEGGAAASFQLRTNKSPADGVGSRWIISGTEGELVYTSDPGFFHMGTTGGKITLKKWTAGAEEINFQPQDEEYSGHITAPGINILRLYEAFAQGKKNAYASIEDSLETQRLLDKVKQNAAWAP</sequence>
<dbReference type="Pfam" id="PF22685">
    <property type="entry name" value="Gal80p_C-like"/>
    <property type="match status" value="1"/>
</dbReference>
<gene>
    <name evidence="3" type="ORF">BN869_000013600_1</name>
</gene>
<dbReference type="Gene3D" id="3.40.50.720">
    <property type="entry name" value="NAD(P)-binding Rossmann-like Domain"/>
    <property type="match status" value="1"/>
</dbReference>
<evidence type="ECO:0000313" key="3">
    <source>
        <dbReference type="EMBL" id="CEO57542.1"/>
    </source>
</evidence>
<proteinExistence type="predicted"/>
<dbReference type="AlphaFoldDB" id="A0A0B7KQ00"/>
<dbReference type="InterPro" id="IPR055080">
    <property type="entry name" value="Gal80p-like_C"/>
</dbReference>
<dbReference type="InterPro" id="IPR036291">
    <property type="entry name" value="NAD(P)-bd_dom_sf"/>
</dbReference>
<dbReference type="SUPFAM" id="SSF55347">
    <property type="entry name" value="Glyceraldehyde-3-phosphate dehydrogenase-like, C-terminal domain"/>
    <property type="match status" value="1"/>
</dbReference>
<dbReference type="Pfam" id="PF01408">
    <property type="entry name" value="GFO_IDH_MocA"/>
    <property type="match status" value="1"/>
</dbReference>
<evidence type="ECO:0000259" key="1">
    <source>
        <dbReference type="Pfam" id="PF01408"/>
    </source>
</evidence>
<dbReference type="PANTHER" id="PTHR43708">
    <property type="entry name" value="CONSERVED EXPRESSED OXIDOREDUCTASE (EUROFUNG)"/>
    <property type="match status" value="1"/>
</dbReference>
<dbReference type="InterPro" id="IPR051317">
    <property type="entry name" value="Gfo/Idh/MocA_oxidoreduct"/>
</dbReference>
<dbReference type="SUPFAM" id="SSF51735">
    <property type="entry name" value="NAD(P)-binding Rossmann-fold domains"/>
    <property type="match status" value="1"/>
</dbReference>
<evidence type="ECO:0000259" key="2">
    <source>
        <dbReference type="Pfam" id="PF22685"/>
    </source>
</evidence>
<dbReference type="GO" id="GO:0000166">
    <property type="term" value="F:nucleotide binding"/>
    <property type="evidence" value="ECO:0007669"/>
    <property type="project" value="InterPro"/>
</dbReference>
<dbReference type="Gene3D" id="3.30.360.10">
    <property type="entry name" value="Dihydrodipicolinate Reductase, domain 2"/>
    <property type="match status" value="1"/>
</dbReference>
<dbReference type="EMBL" id="CDPU01000109">
    <property type="protein sequence ID" value="CEO57542.1"/>
    <property type="molecule type" value="Genomic_DNA"/>
</dbReference>
<name>A0A0B7KQ00_BIOOC</name>
<feature type="domain" description="Gfo/Idh/MocA-like oxidoreductase N-terminal" evidence="1">
    <location>
        <begin position="22"/>
        <end position="134"/>
    </location>
</feature>
<reference evidence="3" key="1">
    <citation type="submission" date="2015-01" db="EMBL/GenBank/DDBJ databases">
        <authorList>
            <person name="Durling Mikael"/>
        </authorList>
    </citation>
    <scope>NUCLEOTIDE SEQUENCE</scope>
</reference>
<protein>
    <submittedName>
        <fullName evidence="3">Uncharacterized protein</fullName>
    </submittedName>
</protein>